<dbReference type="SUPFAM" id="SSF51182">
    <property type="entry name" value="RmlC-like cupins"/>
    <property type="match status" value="1"/>
</dbReference>
<evidence type="ECO:0000313" key="2">
    <source>
        <dbReference type="EMBL" id="KRN18179.1"/>
    </source>
</evidence>
<feature type="domain" description="Cupin type-2" evidence="1">
    <location>
        <begin position="38"/>
        <end position="99"/>
    </location>
</feature>
<sequence length="107" mass="11715">MSETKLELATLVPYHDHQIASRSLSRRLGITLPLTVYAMAAGETISTETASRTRLFQCLDGALTVIFTDHRTVVEPGAMLVVPAGTAHTLSAEQPCKFMQIESEVRK</sequence>
<dbReference type="InterPro" id="IPR011051">
    <property type="entry name" value="RmlC_Cupin_sf"/>
</dbReference>
<proteinExistence type="predicted"/>
<dbReference type="OrthoDB" id="2223205at2"/>
<dbReference type="STRING" id="1423730.FC75_GL000871"/>
<evidence type="ECO:0000259" key="1">
    <source>
        <dbReference type="Pfam" id="PF07883"/>
    </source>
</evidence>
<name>A0A0R2ER69_9LACO</name>
<dbReference type="InterPro" id="IPR014710">
    <property type="entry name" value="RmlC-like_jellyroll"/>
</dbReference>
<reference evidence="2 3" key="1">
    <citation type="journal article" date="2015" name="Genome Announc.">
        <title>Expanding the biotechnology potential of lactobacilli through comparative genomics of 213 strains and associated genera.</title>
        <authorList>
            <person name="Sun Z."/>
            <person name="Harris H.M."/>
            <person name="McCann A."/>
            <person name="Guo C."/>
            <person name="Argimon S."/>
            <person name="Zhang W."/>
            <person name="Yang X."/>
            <person name="Jeffery I.B."/>
            <person name="Cooney J.C."/>
            <person name="Kagawa T.F."/>
            <person name="Liu W."/>
            <person name="Song Y."/>
            <person name="Salvetti E."/>
            <person name="Wrobel A."/>
            <person name="Rasinkangas P."/>
            <person name="Parkhill J."/>
            <person name="Rea M.C."/>
            <person name="O'Sullivan O."/>
            <person name="Ritari J."/>
            <person name="Douillard F.P."/>
            <person name="Paul Ross R."/>
            <person name="Yang R."/>
            <person name="Briner A.E."/>
            <person name="Felis G.E."/>
            <person name="de Vos W.M."/>
            <person name="Barrangou R."/>
            <person name="Klaenhammer T.R."/>
            <person name="Caufield P.W."/>
            <person name="Cui Y."/>
            <person name="Zhang H."/>
            <person name="O'Toole P.W."/>
        </authorList>
    </citation>
    <scope>NUCLEOTIDE SEQUENCE [LARGE SCALE GENOMIC DNA]</scope>
    <source>
        <strain evidence="2 3">DSM 22697</strain>
    </source>
</reference>
<dbReference type="RefSeq" id="WP_054662718.1">
    <property type="nucleotide sequence ID" value="NZ_AYZJ01000098.1"/>
</dbReference>
<dbReference type="AlphaFoldDB" id="A0A0R2ER69"/>
<evidence type="ECO:0000313" key="3">
    <source>
        <dbReference type="Proteomes" id="UP000050865"/>
    </source>
</evidence>
<keyword evidence="3" id="KW-1185">Reference proteome</keyword>
<protein>
    <recommendedName>
        <fullName evidence="1">Cupin type-2 domain-containing protein</fullName>
    </recommendedName>
</protein>
<dbReference type="Gene3D" id="2.60.120.10">
    <property type="entry name" value="Jelly Rolls"/>
    <property type="match status" value="1"/>
</dbReference>
<dbReference type="InterPro" id="IPR013096">
    <property type="entry name" value="Cupin_2"/>
</dbReference>
<dbReference type="EMBL" id="AYZJ01000098">
    <property type="protein sequence ID" value="KRN18179.1"/>
    <property type="molecule type" value="Genomic_DNA"/>
</dbReference>
<organism evidence="2 3">
    <name type="scientific">Lacticaseibacillus camelliae DSM 22697 = JCM 13995</name>
    <dbReference type="NCBI Taxonomy" id="1423730"/>
    <lineage>
        <taxon>Bacteria</taxon>
        <taxon>Bacillati</taxon>
        <taxon>Bacillota</taxon>
        <taxon>Bacilli</taxon>
        <taxon>Lactobacillales</taxon>
        <taxon>Lactobacillaceae</taxon>
        <taxon>Lacticaseibacillus</taxon>
    </lineage>
</organism>
<comment type="caution">
    <text evidence="2">The sequence shown here is derived from an EMBL/GenBank/DDBJ whole genome shotgun (WGS) entry which is preliminary data.</text>
</comment>
<dbReference type="Pfam" id="PF07883">
    <property type="entry name" value="Cupin_2"/>
    <property type="match status" value="1"/>
</dbReference>
<dbReference type="Proteomes" id="UP000050865">
    <property type="component" value="Unassembled WGS sequence"/>
</dbReference>
<gene>
    <name evidence="2" type="ORF">FC75_GL000871</name>
</gene>
<dbReference type="PATRIC" id="fig|1423730.4.peg.918"/>
<accession>A0A0R2ER69</accession>